<name>A0A5C3M3A8_9AGAR</name>
<evidence type="ECO:0000256" key="1">
    <source>
        <dbReference type="ARBA" id="ARBA00004141"/>
    </source>
</evidence>
<reference evidence="9 10" key="1">
    <citation type="journal article" date="2019" name="Nat. Ecol. Evol.">
        <title>Megaphylogeny resolves global patterns of mushroom evolution.</title>
        <authorList>
            <person name="Varga T."/>
            <person name="Krizsan K."/>
            <person name="Foldi C."/>
            <person name="Dima B."/>
            <person name="Sanchez-Garcia M."/>
            <person name="Sanchez-Ramirez S."/>
            <person name="Szollosi G.J."/>
            <person name="Szarkandi J.G."/>
            <person name="Papp V."/>
            <person name="Albert L."/>
            <person name="Andreopoulos W."/>
            <person name="Angelini C."/>
            <person name="Antonin V."/>
            <person name="Barry K.W."/>
            <person name="Bougher N.L."/>
            <person name="Buchanan P."/>
            <person name="Buyck B."/>
            <person name="Bense V."/>
            <person name="Catcheside P."/>
            <person name="Chovatia M."/>
            <person name="Cooper J."/>
            <person name="Damon W."/>
            <person name="Desjardin D."/>
            <person name="Finy P."/>
            <person name="Geml J."/>
            <person name="Haridas S."/>
            <person name="Hughes K."/>
            <person name="Justo A."/>
            <person name="Karasinski D."/>
            <person name="Kautmanova I."/>
            <person name="Kiss B."/>
            <person name="Kocsube S."/>
            <person name="Kotiranta H."/>
            <person name="LaButti K.M."/>
            <person name="Lechner B.E."/>
            <person name="Liimatainen K."/>
            <person name="Lipzen A."/>
            <person name="Lukacs Z."/>
            <person name="Mihaltcheva S."/>
            <person name="Morgado L.N."/>
            <person name="Niskanen T."/>
            <person name="Noordeloos M.E."/>
            <person name="Ohm R.A."/>
            <person name="Ortiz-Santana B."/>
            <person name="Ovrebo C."/>
            <person name="Racz N."/>
            <person name="Riley R."/>
            <person name="Savchenko A."/>
            <person name="Shiryaev A."/>
            <person name="Soop K."/>
            <person name="Spirin V."/>
            <person name="Szebenyi C."/>
            <person name="Tomsovsky M."/>
            <person name="Tulloss R.E."/>
            <person name="Uehling J."/>
            <person name="Grigoriev I.V."/>
            <person name="Vagvolgyi C."/>
            <person name="Papp T."/>
            <person name="Martin F.M."/>
            <person name="Miettinen O."/>
            <person name="Hibbett D.S."/>
            <person name="Nagy L.G."/>
        </authorList>
    </citation>
    <scope>NUCLEOTIDE SEQUENCE [LARGE SCALE GENOMIC DNA]</scope>
    <source>
        <strain evidence="9 10">CBS 166.37</strain>
    </source>
</reference>
<dbReference type="Proteomes" id="UP000308652">
    <property type="component" value="Unassembled WGS sequence"/>
</dbReference>
<keyword evidence="2 6" id="KW-0812">Transmembrane</keyword>
<protein>
    <submittedName>
        <fullName evidence="9">Triose-phosphate transporter family-domain-containing protein</fullName>
    </submittedName>
</protein>
<evidence type="ECO:0000259" key="8">
    <source>
        <dbReference type="Pfam" id="PF03151"/>
    </source>
</evidence>
<sequence>MTIAPPSSSNAVFVLLCGLWYTTSALSSNTGKAIMTQFRYPITLTFIQFGFVAFYCLLFMSPIVQFSRLRMPTRAIIRSTLPMGMFQVGGHMFSSIAISRIPVSTVHTIKALSPLFTVAAYALLFGVSYSSKTYISLLPLTLGVMLACSFDVSASNAIGLLCAFGSALVFVSSNIFFKKIMPSNGTQHSTHKLDKLNLLLYSSGMAFLLMIPLWLYYDLPAFLSAQANPGHVAHPNLGHSTPHSITYYFFMNGTVHFAQNIIAFVILSSTSPVTYSIASLIKRVAVICIAIVWFNQSVHPIQAFGILMTFTGLYMYNNAKGDVEKGEKKMRRVEAARDLMLPTTKSEERVISGTDTPPEEFTVPYTASQSSASALEQVYTRPRGMSVGVRNPQHGIQHYHNHNPHHHHHHRPSPAVGNQLYLKTTHIDTNISHGKEAHPGSPVDSYPSPPPSIDSPPSDTVPLPPYGERSHPVFNGHANVSVTS</sequence>
<accession>A0A5C3M3A8</accession>
<feature type="transmembrane region" description="Helical" evidence="6">
    <location>
        <begin position="158"/>
        <end position="177"/>
    </location>
</feature>
<evidence type="ECO:0000256" key="3">
    <source>
        <dbReference type="ARBA" id="ARBA00022989"/>
    </source>
</evidence>
<feature type="region of interest" description="Disordered" evidence="5">
    <location>
        <begin position="431"/>
        <end position="484"/>
    </location>
</feature>
<dbReference type="InterPro" id="IPR050186">
    <property type="entry name" value="TPT_transporter"/>
</dbReference>
<feature type="signal peptide" evidence="7">
    <location>
        <begin position="1"/>
        <end position="25"/>
    </location>
</feature>
<evidence type="ECO:0000256" key="5">
    <source>
        <dbReference type="SAM" id="MobiDB-lite"/>
    </source>
</evidence>
<comment type="subcellular location">
    <subcellularLocation>
        <location evidence="1">Membrane</location>
        <topology evidence="1">Multi-pass membrane protein</topology>
    </subcellularLocation>
</comment>
<evidence type="ECO:0000256" key="2">
    <source>
        <dbReference type="ARBA" id="ARBA00022692"/>
    </source>
</evidence>
<dbReference type="PANTHER" id="PTHR11132">
    <property type="entry name" value="SOLUTE CARRIER FAMILY 35"/>
    <property type="match status" value="1"/>
</dbReference>
<dbReference type="Pfam" id="PF03151">
    <property type="entry name" value="TPT"/>
    <property type="match status" value="1"/>
</dbReference>
<organism evidence="9 10">
    <name type="scientific">Crucibulum laeve</name>
    <dbReference type="NCBI Taxonomy" id="68775"/>
    <lineage>
        <taxon>Eukaryota</taxon>
        <taxon>Fungi</taxon>
        <taxon>Dikarya</taxon>
        <taxon>Basidiomycota</taxon>
        <taxon>Agaricomycotina</taxon>
        <taxon>Agaricomycetes</taxon>
        <taxon>Agaricomycetidae</taxon>
        <taxon>Agaricales</taxon>
        <taxon>Agaricineae</taxon>
        <taxon>Nidulariaceae</taxon>
        <taxon>Crucibulum</taxon>
    </lineage>
</organism>
<dbReference type="InterPro" id="IPR004853">
    <property type="entry name" value="Sugar_P_trans_dom"/>
</dbReference>
<evidence type="ECO:0000313" key="10">
    <source>
        <dbReference type="Proteomes" id="UP000308652"/>
    </source>
</evidence>
<feature type="chain" id="PRO_5022679587" evidence="7">
    <location>
        <begin position="26"/>
        <end position="484"/>
    </location>
</feature>
<dbReference type="GO" id="GO:0016020">
    <property type="term" value="C:membrane"/>
    <property type="evidence" value="ECO:0007669"/>
    <property type="project" value="UniProtKB-SubCell"/>
</dbReference>
<feature type="transmembrane region" description="Helical" evidence="6">
    <location>
        <begin position="43"/>
        <end position="64"/>
    </location>
</feature>
<evidence type="ECO:0000256" key="4">
    <source>
        <dbReference type="ARBA" id="ARBA00023136"/>
    </source>
</evidence>
<feature type="transmembrane region" description="Helical" evidence="6">
    <location>
        <begin position="245"/>
        <end position="266"/>
    </location>
</feature>
<evidence type="ECO:0000313" key="9">
    <source>
        <dbReference type="EMBL" id="TFK39894.1"/>
    </source>
</evidence>
<evidence type="ECO:0000256" key="7">
    <source>
        <dbReference type="SAM" id="SignalP"/>
    </source>
</evidence>
<gene>
    <name evidence="9" type="ORF">BDQ12DRAFT_602844</name>
</gene>
<dbReference type="STRING" id="68775.A0A5C3M3A8"/>
<feature type="domain" description="Sugar phosphate transporter" evidence="8">
    <location>
        <begin position="14"/>
        <end position="317"/>
    </location>
</feature>
<proteinExistence type="predicted"/>
<keyword evidence="7" id="KW-0732">Signal</keyword>
<evidence type="ECO:0000256" key="6">
    <source>
        <dbReference type="SAM" id="Phobius"/>
    </source>
</evidence>
<dbReference type="InterPro" id="IPR037185">
    <property type="entry name" value="EmrE-like"/>
</dbReference>
<feature type="transmembrane region" description="Helical" evidence="6">
    <location>
        <begin position="198"/>
        <end position="217"/>
    </location>
</feature>
<dbReference type="AlphaFoldDB" id="A0A5C3M3A8"/>
<keyword evidence="3 6" id="KW-1133">Transmembrane helix</keyword>
<keyword evidence="10" id="KW-1185">Reference proteome</keyword>
<dbReference type="SUPFAM" id="SSF103481">
    <property type="entry name" value="Multidrug resistance efflux transporter EmrE"/>
    <property type="match status" value="2"/>
</dbReference>
<dbReference type="OrthoDB" id="1588579at2759"/>
<keyword evidence="4 6" id="KW-0472">Membrane</keyword>
<dbReference type="EMBL" id="ML213598">
    <property type="protein sequence ID" value="TFK39894.1"/>
    <property type="molecule type" value="Genomic_DNA"/>
</dbReference>